<dbReference type="InterPro" id="IPR027256">
    <property type="entry name" value="P-typ_ATPase_IB"/>
</dbReference>
<dbReference type="InterPro" id="IPR059000">
    <property type="entry name" value="ATPase_P-type_domA"/>
</dbReference>
<evidence type="ECO:0000313" key="15">
    <source>
        <dbReference type="EMBL" id="CAP56724.1"/>
    </source>
</evidence>
<keyword evidence="9 11" id="KW-1133">Transmembrane helix</keyword>
<feature type="transmembrane region" description="Helical" evidence="11">
    <location>
        <begin position="784"/>
        <end position="806"/>
    </location>
</feature>
<evidence type="ECO:0000256" key="8">
    <source>
        <dbReference type="ARBA" id="ARBA00022967"/>
    </source>
</evidence>
<organism evidence="15 16">
    <name type="scientific">Gluconacetobacter diazotrophicus (strain ATCC 49037 / DSM 5601 / CCUG 37298 / CIP 103539 / LMG 7603 / PAl5)</name>
    <dbReference type="NCBI Taxonomy" id="272568"/>
    <lineage>
        <taxon>Bacteria</taxon>
        <taxon>Pseudomonadati</taxon>
        <taxon>Pseudomonadota</taxon>
        <taxon>Alphaproteobacteria</taxon>
        <taxon>Acetobacterales</taxon>
        <taxon>Acetobacteraceae</taxon>
        <taxon>Gluconacetobacter</taxon>
    </lineage>
</organism>
<dbReference type="SFLD" id="SFLDS00003">
    <property type="entry name" value="Haloacid_Dehalogenase"/>
    <property type="match status" value="1"/>
</dbReference>
<evidence type="ECO:0000259" key="13">
    <source>
        <dbReference type="Pfam" id="PF00122"/>
    </source>
</evidence>
<dbReference type="PRINTS" id="PR00119">
    <property type="entry name" value="CATATPASE"/>
</dbReference>
<dbReference type="Gene3D" id="2.70.150.10">
    <property type="entry name" value="Calcium-transporting ATPase, cytoplasmic transduction domain A"/>
    <property type="match status" value="1"/>
</dbReference>
<dbReference type="Gene3D" id="3.40.50.1000">
    <property type="entry name" value="HAD superfamily/HAD-like"/>
    <property type="match status" value="1"/>
</dbReference>
<keyword evidence="4 11" id="KW-0812">Transmembrane</keyword>
<dbReference type="SFLD" id="SFLDG00002">
    <property type="entry name" value="C1.7:_P-type_atpase_like"/>
    <property type="match status" value="1"/>
</dbReference>
<sequence length="812" mass="84500">MLLDNCRPITVVRPPAAPIEGHGMSQTHQPGDQRPSSPGTVWTCPMHPEVRETQPGKCPKCGMTLQQADETGAMPSMPGMNNHQMRHAMTRHDPEHASPTSMKAALPSAGSHTIWTCPMHPQIRRDDPGNCPLCGMALEPEEPAGQSEESPELKDFTRRLIVAAALAVPLLIVSMGGDVGLRLLPPVLSPWVQLALTLPIVCWAGLPFFQRGLASLPTLHFNMFTLIMFGVGAAFGYSLAATFAPNVFPATFRTPDGTLPVYYEAAGVVVALVLLGQVLELRARAATGNAIRALLDLTPKQAHRIGADDREQDVPVEDVMKGDRLRVRPGESVPVDGTVLDGASSVDESMITGEPAPVEKKAGDPVTGGTINGTGSLEIEAQAVGSDTMLARIVKMVASAQRSRAPIQTVADRVSGWFVPLVLAVSIVTFIVWYAVGPAPRFGHALLNAISVLIIACPCALGLATPMSVMVGTGRGAREGVLVRDAGALQAVDKVDTLVVDKTGTLTEGHPKLIALDVAEGWREDEVLRPAASVEAESQHPLAQAVVRALKERHGEPAPVGDFASQPGLGVSGTVNGHQVVIGNAERLKQAGVDTAPLEATAGARRQDGAGVMFVAIDGRLAGLIAVADPLRADTKAALAALHADGLRIVMLTGDNEATAAAVAKAAGNIAEIHAGLKPQDKADIIRRLEAAGAHVAMTGDGVNDAPALAAASVGIAMGTGTDVAIESAGITLAHGSLGALVRARTLAHDTMHNIRQNLAFSFLFNGIGIPVAAGVLYPVFGLLLSPMIGGAAMALSSVTVITNALRLGKTP</sequence>
<dbReference type="PROSITE" id="PS00154">
    <property type="entry name" value="ATPASE_E1_E2"/>
    <property type="match status" value="1"/>
</dbReference>
<dbReference type="InterPro" id="IPR023299">
    <property type="entry name" value="ATPase_P-typ_cyto_dom_N"/>
</dbReference>
<keyword evidence="8" id="KW-1278">Translocase</keyword>
<dbReference type="GO" id="GO:0060003">
    <property type="term" value="P:copper ion export"/>
    <property type="evidence" value="ECO:0007669"/>
    <property type="project" value="UniProtKB-ARBA"/>
</dbReference>
<feature type="domain" description="P-type ATPase A" evidence="13">
    <location>
        <begin position="297"/>
        <end position="397"/>
    </location>
</feature>
<comment type="subcellular location">
    <subcellularLocation>
        <location evidence="1">Cell membrane</location>
        <topology evidence="1">Multi-pass membrane protein</topology>
    </subcellularLocation>
</comment>
<gene>
    <name evidence="15" type="primary">actP</name>
    <name evidence="15" type="ordered locus">GDI2781</name>
</gene>
<dbReference type="InterPro" id="IPR045800">
    <property type="entry name" value="HMBD"/>
</dbReference>
<feature type="domain" description="Heavy metal binding" evidence="14">
    <location>
        <begin position="41"/>
        <end position="67"/>
    </location>
</feature>
<dbReference type="GO" id="GO:0005507">
    <property type="term" value="F:copper ion binding"/>
    <property type="evidence" value="ECO:0007669"/>
    <property type="project" value="TreeGrafter"/>
</dbReference>
<dbReference type="InterPro" id="IPR008250">
    <property type="entry name" value="ATPase_P-typ_transduc_dom_A_sf"/>
</dbReference>
<dbReference type="InterPro" id="IPR023214">
    <property type="entry name" value="HAD_sf"/>
</dbReference>
<dbReference type="SFLD" id="SFLDF00027">
    <property type="entry name" value="p-type_atpase"/>
    <property type="match status" value="1"/>
</dbReference>
<feature type="transmembrane region" description="Helical" evidence="11">
    <location>
        <begin position="414"/>
        <end position="436"/>
    </location>
</feature>
<dbReference type="NCBIfam" id="TIGR01494">
    <property type="entry name" value="ATPase_P-type"/>
    <property type="match status" value="1"/>
</dbReference>
<feature type="transmembrane region" description="Helical" evidence="11">
    <location>
        <begin position="190"/>
        <end position="209"/>
    </location>
</feature>
<evidence type="ECO:0000259" key="14">
    <source>
        <dbReference type="Pfam" id="PF19335"/>
    </source>
</evidence>
<dbReference type="InterPro" id="IPR023298">
    <property type="entry name" value="ATPase_P-typ_TM_dom_sf"/>
</dbReference>
<dbReference type="GO" id="GO:0043682">
    <property type="term" value="F:P-type divalent copper transporter activity"/>
    <property type="evidence" value="ECO:0007669"/>
    <property type="project" value="TreeGrafter"/>
</dbReference>
<feature type="transmembrane region" description="Helical" evidence="11">
    <location>
        <begin position="759"/>
        <end position="778"/>
    </location>
</feature>
<accession>A9HQE3</accession>
<dbReference type="InterPro" id="IPR044492">
    <property type="entry name" value="P_typ_ATPase_HD_dom"/>
</dbReference>
<dbReference type="EMBL" id="AM889285">
    <property type="protein sequence ID" value="CAP56724.1"/>
    <property type="molecule type" value="Genomic_DNA"/>
</dbReference>
<dbReference type="PANTHER" id="PTHR43520:SF8">
    <property type="entry name" value="P-TYPE CU(+) TRANSPORTER"/>
    <property type="match status" value="1"/>
</dbReference>
<name>A9HQE3_GLUDA</name>
<feature type="region of interest" description="Disordered" evidence="12">
    <location>
        <begin position="14"/>
        <end position="38"/>
    </location>
</feature>
<evidence type="ECO:0000256" key="4">
    <source>
        <dbReference type="ARBA" id="ARBA00022692"/>
    </source>
</evidence>
<evidence type="ECO:0000313" key="16">
    <source>
        <dbReference type="Proteomes" id="UP000001176"/>
    </source>
</evidence>
<dbReference type="CDD" id="cd02094">
    <property type="entry name" value="P-type_ATPase_Cu-like"/>
    <property type="match status" value="1"/>
</dbReference>
<evidence type="ECO:0000256" key="2">
    <source>
        <dbReference type="ARBA" id="ARBA00006024"/>
    </source>
</evidence>
<feature type="domain" description="Heavy metal binding" evidence="14">
    <location>
        <begin position="115"/>
        <end position="140"/>
    </location>
</feature>
<protein>
    <submittedName>
        <fullName evidence="15">Putative copper-transporting P-type ATPase</fullName>
    </submittedName>
</protein>
<keyword evidence="5 11" id="KW-0479">Metal-binding</keyword>
<evidence type="ECO:0000256" key="12">
    <source>
        <dbReference type="SAM" id="MobiDB-lite"/>
    </source>
</evidence>
<feature type="compositionally biased region" description="Polar residues" evidence="12">
    <location>
        <begin position="24"/>
        <end position="38"/>
    </location>
</feature>
<dbReference type="Pfam" id="PF19335">
    <property type="entry name" value="HMBD"/>
    <property type="match status" value="2"/>
</dbReference>
<dbReference type="SUPFAM" id="SSF56784">
    <property type="entry name" value="HAD-like"/>
    <property type="match status" value="1"/>
</dbReference>
<dbReference type="Gene3D" id="3.40.1110.10">
    <property type="entry name" value="Calcium-transporting ATPase, cytoplasmic domain N"/>
    <property type="match status" value="1"/>
</dbReference>
<dbReference type="GO" id="GO:0016887">
    <property type="term" value="F:ATP hydrolysis activity"/>
    <property type="evidence" value="ECO:0007669"/>
    <property type="project" value="InterPro"/>
</dbReference>
<dbReference type="PANTHER" id="PTHR43520">
    <property type="entry name" value="ATP7, ISOFORM B"/>
    <property type="match status" value="1"/>
</dbReference>
<dbReference type="FunFam" id="2.70.150.10:FF:000020">
    <property type="entry name" value="Copper-exporting P-type ATPase A"/>
    <property type="match status" value="1"/>
</dbReference>
<dbReference type="GO" id="GO:0005886">
    <property type="term" value="C:plasma membrane"/>
    <property type="evidence" value="ECO:0007669"/>
    <property type="project" value="UniProtKB-SubCell"/>
</dbReference>
<evidence type="ECO:0000256" key="7">
    <source>
        <dbReference type="ARBA" id="ARBA00022840"/>
    </source>
</evidence>
<keyword evidence="3 11" id="KW-1003">Cell membrane</keyword>
<dbReference type="InterPro" id="IPR036412">
    <property type="entry name" value="HAD-like_sf"/>
</dbReference>
<dbReference type="NCBIfam" id="TIGR01511">
    <property type="entry name" value="ATPase-IB1_Cu"/>
    <property type="match status" value="1"/>
</dbReference>
<keyword evidence="6 11" id="KW-0547">Nucleotide-binding</keyword>
<dbReference type="InterPro" id="IPR001757">
    <property type="entry name" value="P_typ_ATPase"/>
</dbReference>
<evidence type="ECO:0000256" key="10">
    <source>
        <dbReference type="ARBA" id="ARBA00023136"/>
    </source>
</evidence>
<dbReference type="GO" id="GO:0005524">
    <property type="term" value="F:ATP binding"/>
    <property type="evidence" value="ECO:0007669"/>
    <property type="project" value="UniProtKB-UniRule"/>
</dbReference>
<evidence type="ECO:0000256" key="6">
    <source>
        <dbReference type="ARBA" id="ARBA00022741"/>
    </source>
</evidence>
<dbReference type="KEGG" id="gdi:GDI2781"/>
<evidence type="ECO:0000256" key="9">
    <source>
        <dbReference type="ARBA" id="ARBA00022989"/>
    </source>
</evidence>
<dbReference type="InterPro" id="IPR018303">
    <property type="entry name" value="ATPase_P-typ_P_site"/>
</dbReference>
<keyword evidence="7 11" id="KW-0067">ATP-binding</keyword>
<feature type="transmembrane region" description="Helical" evidence="11">
    <location>
        <begin position="261"/>
        <end position="279"/>
    </location>
</feature>
<evidence type="ECO:0000256" key="3">
    <source>
        <dbReference type="ARBA" id="ARBA00022475"/>
    </source>
</evidence>
<dbReference type="GO" id="GO:0055070">
    <property type="term" value="P:copper ion homeostasis"/>
    <property type="evidence" value="ECO:0007669"/>
    <property type="project" value="TreeGrafter"/>
</dbReference>
<dbReference type="SUPFAM" id="SSF81653">
    <property type="entry name" value="Calcium ATPase, transduction domain A"/>
    <property type="match status" value="1"/>
</dbReference>
<dbReference type="AlphaFoldDB" id="A9HQE3"/>
<evidence type="ECO:0000256" key="5">
    <source>
        <dbReference type="ARBA" id="ARBA00022723"/>
    </source>
</evidence>
<dbReference type="SUPFAM" id="SSF81665">
    <property type="entry name" value="Calcium ATPase, transmembrane domain M"/>
    <property type="match status" value="1"/>
</dbReference>
<feature type="transmembrane region" description="Helical" evidence="11">
    <location>
        <begin position="160"/>
        <end position="184"/>
    </location>
</feature>
<evidence type="ECO:0000256" key="11">
    <source>
        <dbReference type="RuleBase" id="RU362081"/>
    </source>
</evidence>
<dbReference type="Pfam" id="PF00702">
    <property type="entry name" value="Hydrolase"/>
    <property type="match status" value="1"/>
</dbReference>
<keyword evidence="10 11" id="KW-0472">Membrane</keyword>
<dbReference type="Proteomes" id="UP000001176">
    <property type="component" value="Chromosome"/>
</dbReference>
<feature type="transmembrane region" description="Helical" evidence="11">
    <location>
        <begin position="221"/>
        <end position="241"/>
    </location>
</feature>
<comment type="similarity">
    <text evidence="2 11">Belongs to the cation transport ATPase (P-type) (TC 3.A.3) family. Type IB subfamily.</text>
</comment>
<evidence type="ECO:0000256" key="1">
    <source>
        <dbReference type="ARBA" id="ARBA00004651"/>
    </source>
</evidence>
<dbReference type="NCBIfam" id="TIGR01525">
    <property type="entry name" value="ATPase-IB_hvy"/>
    <property type="match status" value="1"/>
</dbReference>
<keyword evidence="16" id="KW-1185">Reference proteome</keyword>
<dbReference type="Pfam" id="PF00122">
    <property type="entry name" value="E1-E2_ATPase"/>
    <property type="match status" value="1"/>
</dbReference>
<feature type="transmembrane region" description="Helical" evidence="11">
    <location>
        <begin position="442"/>
        <end position="465"/>
    </location>
</feature>
<reference evidence="15 16" key="1">
    <citation type="journal article" date="2009" name="BMC Genomics">
        <title>Complete genome sequence of the sugarcane nitrogen-fixing endophyte Gluconacetobacter diazotrophicus Pal5.</title>
        <authorList>
            <person name="Bertalan M."/>
            <person name="Albano R."/>
            <person name="Padua V."/>
            <person name="Rouws L."/>
            <person name="Rojas C."/>
            <person name="Hemerly A."/>
            <person name="Teixeira K."/>
            <person name="Schwab S."/>
            <person name="Araujo J."/>
            <person name="Oliveira A."/>
            <person name="Franca L."/>
            <person name="Magalhaes V."/>
            <person name="Alqueres S."/>
            <person name="Cardoso A."/>
            <person name="Almeida W."/>
            <person name="Loureiro M.M."/>
            <person name="Nogueira E."/>
            <person name="Cidade D."/>
            <person name="Oliveira D."/>
            <person name="Simao T."/>
            <person name="Macedo J."/>
            <person name="Valadao A."/>
            <person name="Dreschsel M."/>
            <person name="Freitas F."/>
            <person name="Vidal M."/>
            <person name="Guedes H."/>
            <person name="Rodrigues E."/>
            <person name="Meneses C."/>
            <person name="Brioso P."/>
            <person name="Pozzer L."/>
            <person name="Figueiredo D."/>
            <person name="Montano H."/>
            <person name="Junior J."/>
            <person name="Filho G."/>
            <person name="Flores V."/>
            <person name="Ferreira B."/>
            <person name="Branco A."/>
            <person name="Gonzalez P."/>
            <person name="Guillobel H."/>
            <person name="Lemos M."/>
            <person name="Seibel L."/>
            <person name="Macedo J."/>
            <person name="Alves-Ferreira M."/>
            <person name="Sachetto-Martins G."/>
            <person name="Coelho A."/>
            <person name="Santos E."/>
            <person name="Amaral G."/>
            <person name="Neves A."/>
            <person name="Pacheco A.B."/>
            <person name="Carvalho D."/>
            <person name="Lery L."/>
            <person name="Bisch P."/>
            <person name="Rossle S.C."/>
            <person name="Urmenyi T."/>
            <person name="Kruger W.V."/>
            <person name="Martins O."/>
            <person name="Baldani J.I."/>
            <person name="Ferreira P.C."/>
        </authorList>
    </citation>
    <scope>NUCLEOTIDE SEQUENCE [LARGE SCALE GENOMIC DNA]</scope>
    <source>
        <strain evidence="16">ATCC 49037 / DSM 5601 / CCUG 37298 / CIP 103539 / LMG 7603 / PAl5</strain>
    </source>
</reference>
<dbReference type="PRINTS" id="PR00943">
    <property type="entry name" value="CUATPASE"/>
</dbReference>
<proteinExistence type="inferred from homology"/>